<protein>
    <recommendedName>
        <fullName evidence="3">HAT C-terminal dimerisation domain-containing protein</fullName>
    </recommendedName>
</protein>
<gene>
    <name evidence="1" type="ORF">JOQ06_021788</name>
</gene>
<dbReference type="SUPFAM" id="SSF53098">
    <property type="entry name" value="Ribonuclease H-like"/>
    <property type="match status" value="1"/>
</dbReference>
<dbReference type="Proteomes" id="UP001219934">
    <property type="component" value="Unassembled WGS sequence"/>
</dbReference>
<evidence type="ECO:0008006" key="3">
    <source>
        <dbReference type="Google" id="ProtNLM"/>
    </source>
</evidence>
<sequence>MERLSCFMHTLQLVIKDGLKEASGLSGTLAKLSCTASLLHSSTSFKDRFESCFGDATIPSANATRWNSTLKQRHYAQLKELIEVLDPFLEATDLTVKMPGCEPAEGRGPTKFPFTTAYFIASVLDPSFGFQWLKHDVQLDSDNKDQLMTQIIDCIKAEGEKQMISTADTAAGPEQGDVPVSPPAPEAPQKKLRMFSHYSKTPSSTNSRSVQAQLTAYLDLIDNQASDPCFKFWQQNKSQFPVLYQVATQGHIMVGEGTPSLH</sequence>
<dbReference type="EMBL" id="JAPTMU010000073">
    <property type="protein sequence ID" value="KAJ4922373.1"/>
    <property type="molecule type" value="Genomic_DNA"/>
</dbReference>
<name>A0AAD6ACK8_9TELE</name>
<dbReference type="AlphaFoldDB" id="A0AAD6ACK8"/>
<keyword evidence="2" id="KW-1185">Reference proteome</keyword>
<proteinExistence type="predicted"/>
<reference evidence="1" key="1">
    <citation type="submission" date="2022-11" db="EMBL/GenBank/DDBJ databases">
        <title>Chromosome-level genome of Pogonophryne albipinna.</title>
        <authorList>
            <person name="Jo E."/>
        </authorList>
    </citation>
    <scope>NUCLEOTIDE SEQUENCE</scope>
    <source>
        <strain evidence="1">SGF0006</strain>
        <tissue evidence="1">Muscle</tissue>
    </source>
</reference>
<organism evidence="1 2">
    <name type="scientific">Pogonophryne albipinna</name>
    <dbReference type="NCBI Taxonomy" id="1090488"/>
    <lineage>
        <taxon>Eukaryota</taxon>
        <taxon>Metazoa</taxon>
        <taxon>Chordata</taxon>
        <taxon>Craniata</taxon>
        <taxon>Vertebrata</taxon>
        <taxon>Euteleostomi</taxon>
        <taxon>Actinopterygii</taxon>
        <taxon>Neopterygii</taxon>
        <taxon>Teleostei</taxon>
        <taxon>Neoteleostei</taxon>
        <taxon>Acanthomorphata</taxon>
        <taxon>Eupercaria</taxon>
        <taxon>Perciformes</taxon>
        <taxon>Notothenioidei</taxon>
        <taxon>Pogonophryne</taxon>
    </lineage>
</organism>
<dbReference type="InterPro" id="IPR012337">
    <property type="entry name" value="RNaseH-like_sf"/>
</dbReference>
<comment type="caution">
    <text evidence="1">The sequence shown here is derived from an EMBL/GenBank/DDBJ whole genome shotgun (WGS) entry which is preliminary data.</text>
</comment>
<evidence type="ECO:0000313" key="1">
    <source>
        <dbReference type="EMBL" id="KAJ4922373.1"/>
    </source>
</evidence>
<evidence type="ECO:0000313" key="2">
    <source>
        <dbReference type="Proteomes" id="UP001219934"/>
    </source>
</evidence>
<accession>A0AAD6ACK8</accession>